<evidence type="ECO:0000256" key="1">
    <source>
        <dbReference type="ARBA" id="ARBA00023002"/>
    </source>
</evidence>
<dbReference type="Pfam" id="PF02826">
    <property type="entry name" value="2-Hacid_dh_C"/>
    <property type="match status" value="1"/>
</dbReference>
<name>A0A1V8ZYY6_SACPI</name>
<dbReference type="STRING" id="1962155.B1813_19425"/>
<dbReference type="EMBL" id="MWIH01000008">
    <property type="protein sequence ID" value="OQO90001.1"/>
    <property type="molecule type" value="Genomic_DNA"/>
</dbReference>
<dbReference type="Proteomes" id="UP000192591">
    <property type="component" value="Unassembled WGS sequence"/>
</dbReference>
<keyword evidence="2" id="KW-0520">NAD</keyword>
<comment type="caution">
    <text evidence="4">The sequence shown here is derived from an EMBL/GenBank/DDBJ whole genome shotgun (WGS) entry which is preliminary data.</text>
</comment>
<dbReference type="GO" id="GO:0051287">
    <property type="term" value="F:NAD binding"/>
    <property type="evidence" value="ECO:0007669"/>
    <property type="project" value="InterPro"/>
</dbReference>
<dbReference type="GO" id="GO:0016618">
    <property type="term" value="F:hydroxypyruvate reductase [NAD(P)H] activity"/>
    <property type="evidence" value="ECO:0007669"/>
    <property type="project" value="TreeGrafter"/>
</dbReference>
<dbReference type="SUPFAM" id="SSF52283">
    <property type="entry name" value="Formate/glycerate dehydrogenase catalytic domain-like"/>
    <property type="match status" value="1"/>
</dbReference>
<dbReference type="RefSeq" id="WP_081194345.1">
    <property type="nucleotide sequence ID" value="NZ_MWIH01000008.1"/>
</dbReference>
<proteinExistence type="predicted"/>
<evidence type="ECO:0000259" key="3">
    <source>
        <dbReference type="Pfam" id="PF02826"/>
    </source>
</evidence>
<organism evidence="4 5">
    <name type="scientific">Saccharomonospora piscinae</name>
    <dbReference type="NCBI Taxonomy" id="687388"/>
    <lineage>
        <taxon>Bacteria</taxon>
        <taxon>Bacillati</taxon>
        <taxon>Actinomycetota</taxon>
        <taxon>Actinomycetes</taxon>
        <taxon>Pseudonocardiales</taxon>
        <taxon>Pseudonocardiaceae</taxon>
        <taxon>Saccharomonospora</taxon>
    </lineage>
</organism>
<dbReference type="InterPro" id="IPR029753">
    <property type="entry name" value="D-isomer_DH_CS"/>
</dbReference>
<protein>
    <submittedName>
        <fullName evidence="4">Phosphoglycerate dehydrogenase</fullName>
    </submittedName>
</protein>
<dbReference type="AlphaFoldDB" id="A0A1V8ZYY6"/>
<dbReference type="GO" id="GO:0030267">
    <property type="term" value="F:glyoxylate reductase (NADPH) activity"/>
    <property type="evidence" value="ECO:0007669"/>
    <property type="project" value="TreeGrafter"/>
</dbReference>
<evidence type="ECO:0000256" key="2">
    <source>
        <dbReference type="ARBA" id="ARBA00023027"/>
    </source>
</evidence>
<dbReference type="PROSITE" id="PS00671">
    <property type="entry name" value="D_2_HYDROXYACID_DH_3"/>
    <property type="match status" value="1"/>
</dbReference>
<feature type="domain" description="D-isomer specific 2-hydroxyacid dehydrogenase NAD-binding" evidence="3">
    <location>
        <begin position="104"/>
        <end position="271"/>
    </location>
</feature>
<sequence length="306" mass="32119">MTITVLVPHDEGVPVLADVPGIRPVRYRVEALGDALPAEAADAEVLIPGARSAALRPLLEAMPRLRLIQLLSAGAEDWTDTVPSGVLLSTCRGAHGGSTAEWVMAVLLSELRGLPGFAEAQRAGTWSPETTRTLQGRRVLVVGAGDVGHQLHRRLAAFDAQVTMVGLSPRDGVEGVEQLPALLADADVVVLLVPLTSRTRGMVDAAFLAALADGALLVNASRGAVVDTGALLAELGSGRLRAALDVTDPEPLPPEHPLWTAPNVVVTPHVAGAVSGARWRSYRVAAAEIERYVLGELPDNLVQGEY</sequence>
<reference evidence="4 5" key="1">
    <citation type="submission" date="2017-02" db="EMBL/GenBank/DDBJ databases">
        <title>Draft genome of Saccharomonospora sp. 154.</title>
        <authorList>
            <person name="Alonso-Carmona G.S."/>
            <person name="De La Haba R."/>
            <person name="Vera-Gargallo B."/>
            <person name="Sandoval-Trujillo A.H."/>
            <person name="Ramirez-Duran N."/>
            <person name="Ventosa A."/>
        </authorList>
    </citation>
    <scope>NUCLEOTIDE SEQUENCE [LARGE SCALE GENOMIC DNA]</scope>
    <source>
        <strain evidence="4 5">LRS4.154</strain>
    </source>
</reference>
<keyword evidence="1" id="KW-0560">Oxidoreductase</keyword>
<dbReference type="InterPro" id="IPR050223">
    <property type="entry name" value="D-isomer_2-hydroxyacid_DH"/>
</dbReference>
<dbReference type="GO" id="GO:0005829">
    <property type="term" value="C:cytosol"/>
    <property type="evidence" value="ECO:0007669"/>
    <property type="project" value="TreeGrafter"/>
</dbReference>
<dbReference type="InterPro" id="IPR036291">
    <property type="entry name" value="NAD(P)-bd_dom_sf"/>
</dbReference>
<dbReference type="Gene3D" id="3.40.50.720">
    <property type="entry name" value="NAD(P)-binding Rossmann-like Domain"/>
    <property type="match status" value="2"/>
</dbReference>
<gene>
    <name evidence="4" type="ORF">B1813_19425</name>
</gene>
<dbReference type="InterPro" id="IPR006140">
    <property type="entry name" value="D-isomer_DH_NAD-bd"/>
</dbReference>
<accession>A0A1V8ZYY6</accession>
<dbReference type="PANTHER" id="PTHR10996">
    <property type="entry name" value="2-HYDROXYACID DEHYDROGENASE-RELATED"/>
    <property type="match status" value="1"/>
</dbReference>
<dbReference type="SUPFAM" id="SSF51735">
    <property type="entry name" value="NAD(P)-binding Rossmann-fold domains"/>
    <property type="match status" value="1"/>
</dbReference>
<evidence type="ECO:0000313" key="5">
    <source>
        <dbReference type="Proteomes" id="UP000192591"/>
    </source>
</evidence>
<dbReference type="PANTHER" id="PTHR10996:SF178">
    <property type="entry name" value="2-HYDROXYACID DEHYDROGENASE YGL185C-RELATED"/>
    <property type="match status" value="1"/>
</dbReference>
<keyword evidence="5" id="KW-1185">Reference proteome</keyword>
<evidence type="ECO:0000313" key="4">
    <source>
        <dbReference type="EMBL" id="OQO90001.1"/>
    </source>
</evidence>